<feature type="signal peptide" evidence="1">
    <location>
        <begin position="1"/>
        <end position="26"/>
    </location>
</feature>
<dbReference type="Proteomes" id="UP001055712">
    <property type="component" value="Unassembled WGS sequence"/>
</dbReference>
<gene>
    <name evidence="2" type="ORF">D9Q98_009889</name>
</gene>
<organism evidence="2 3">
    <name type="scientific">Chlorella vulgaris</name>
    <name type="common">Green alga</name>
    <dbReference type="NCBI Taxonomy" id="3077"/>
    <lineage>
        <taxon>Eukaryota</taxon>
        <taxon>Viridiplantae</taxon>
        <taxon>Chlorophyta</taxon>
        <taxon>core chlorophytes</taxon>
        <taxon>Trebouxiophyceae</taxon>
        <taxon>Chlorellales</taxon>
        <taxon>Chlorellaceae</taxon>
        <taxon>Chlorella clade</taxon>
        <taxon>Chlorella</taxon>
    </lineage>
</organism>
<keyword evidence="1" id="KW-0732">Signal</keyword>
<feature type="chain" id="PRO_5038492330" evidence="1">
    <location>
        <begin position="27"/>
        <end position="153"/>
    </location>
</feature>
<protein>
    <submittedName>
        <fullName evidence="2">Uncharacterized protein</fullName>
    </submittedName>
</protein>
<reference evidence="2" key="1">
    <citation type="journal article" date="2019" name="Plant J.">
        <title>Chlorella vulgaris genome assembly and annotation reveals the molecular basis for metabolic acclimation to high light conditions.</title>
        <authorList>
            <person name="Cecchin M."/>
            <person name="Marcolungo L."/>
            <person name="Rossato M."/>
            <person name="Girolomoni L."/>
            <person name="Cosentino E."/>
            <person name="Cuine S."/>
            <person name="Li-Beisson Y."/>
            <person name="Delledonne M."/>
            <person name="Ballottari M."/>
        </authorList>
    </citation>
    <scope>NUCLEOTIDE SEQUENCE</scope>
    <source>
        <strain evidence="2">211/11P</strain>
    </source>
</reference>
<comment type="caution">
    <text evidence="2">The sequence shown here is derived from an EMBL/GenBank/DDBJ whole genome shotgun (WGS) entry which is preliminary data.</text>
</comment>
<accession>A0A9D4TFR8</accession>
<evidence type="ECO:0000256" key="1">
    <source>
        <dbReference type="SAM" id="SignalP"/>
    </source>
</evidence>
<name>A0A9D4TFR8_CHLVU</name>
<sequence>MGRQAFITFACMAAALLACAAVPCTAQVGPEVPSPGWPTVTSGDGCYNTFEDNQYASNSVCAASPNQGVTDDELARSEGQCFTDWKNKEDEGLFDTNDLFGDGCPDSCRQYIQLAGAVCAKANALFYACGNELTGQEAPGSSYFRGLIPACGL</sequence>
<dbReference type="EMBL" id="SIDB01000013">
    <property type="protein sequence ID" value="KAI3424336.1"/>
    <property type="molecule type" value="Genomic_DNA"/>
</dbReference>
<evidence type="ECO:0000313" key="2">
    <source>
        <dbReference type="EMBL" id="KAI3424336.1"/>
    </source>
</evidence>
<reference evidence="2" key="2">
    <citation type="submission" date="2020-11" db="EMBL/GenBank/DDBJ databases">
        <authorList>
            <person name="Cecchin M."/>
            <person name="Marcolungo L."/>
            <person name="Rossato M."/>
            <person name="Girolomoni L."/>
            <person name="Cosentino E."/>
            <person name="Cuine S."/>
            <person name="Li-Beisson Y."/>
            <person name="Delledonne M."/>
            <person name="Ballottari M."/>
        </authorList>
    </citation>
    <scope>NUCLEOTIDE SEQUENCE</scope>
    <source>
        <strain evidence="2">211/11P</strain>
        <tissue evidence="2">Whole cell</tissue>
    </source>
</reference>
<proteinExistence type="predicted"/>
<evidence type="ECO:0000313" key="3">
    <source>
        <dbReference type="Proteomes" id="UP001055712"/>
    </source>
</evidence>
<keyword evidence="3" id="KW-1185">Reference proteome</keyword>
<dbReference type="PROSITE" id="PS51257">
    <property type="entry name" value="PROKAR_LIPOPROTEIN"/>
    <property type="match status" value="1"/>
</dbReference>
<dbReference type="AlphaFoldDB" id="A0A9D4TFR8"/>